<protein>
    <submittedName>
        <fullName evidence="1">Uncharacterized protein</fullName>
    </submittedName>
</protein>
<organism evidence="1 2">
    <name type="scientific">Methanolacinia petrolearia (strain DSM 11571 / OCM 486 / SEBR 4847)</name>
    <name type="common">Methanoplanus petrolearius</name>
    <dbReference type="NCBI Taxonomy" id="679926"/>
    <lineage>
        <taxon>Archaea</taxon>
        <taxon>Methanobacteriati</taxon>
        <taxon>Methanobacteriota</taxon>
        <taxon>Stenosarchaea group</taxon>
        <taxon>Methanomicrobia</taxon>
        <taxon>Methanomicrobiales</taxon>
        <taxon>Methanomicrobiaceae</taxon>
        <taxon>Methanolacinia</taxon>
    </lineage>
</organism>
<dbReference type="AlphaFoldDB" id="E1RCZ0"/>
<accession>E1RCZ0</accession>
<dbReference type="STRING" id="679926.Mpet_1124"/>
<dbReference type="OrthoDB" id="104571at2157"/>
<name>E1RCZ0_METP4</name>
<evidence type="ECO:0000313" key="2">
    <source>
        <dbReference type="Proteomes" id="UP000006565"/>
    </source>
</evidence>
<dbReference type="HOGENOM" id="CLU_3163087_0_0_2"/>
<sequence>MEEIDKQTLEHLPDPIARLVWEKWIAEGKAKLIDNTPGGETCQAQNR</sequence>
<gene>
    <name evidence="1" type="ordered locus">Mpet_1124</name>
</gene>
<dbReference type="GeneID" id="58788806"/>
<reference evidence="1 2" key="1">
    <citation type="journal article" date="2010" name="Stand. Genomic Sci.">
        <title>Complete genome sequence of Methanoplanus petrolearius type strain (SEBR 4847).</title>
        <authorList>
            <person name="Brambilla E."/>
            <person name="Djao O.D."/>
            <person name="Daligault H."/>
            <person name="Lapidus A."/>
            <person name="Lucas S."/>
            <person name="Hammon N."/>
            <person name="Nolan M."/>
            <person name="Tice H."/>
            <person name="Cheng J.F."/>
            <person name="Han C."/>
            <person name="Tapia R."/>
            <person name="Goodwin L."/>
            <person name="Pitluck S."/>
            <person name="Liolios K."/>
            <person name="Ivanova N."/>
            <person name="Mavromatis K."/>
            <person name="Mikhailova N."/>
            <person name="Pati A."/>
            <person name="Chen A."/>
            <person name="Palaniappan K."/>
            <person name="Land M."/>
            <person name="Hauser L."/>
            <person name="Chang Y.J."/>
            <person name="Jeffries C.D."/>
            <person name="Rohde M."/>
            <person name="Spring S."/>
            <person name="Sikorski J."/>
            <person name="Goker M."/>
            <person name="Woyke T."/>
            <person name="Bristow J."/>
            <person name="Eisen J.A."/>
            <person name="Markowitz V."/>
            <person name="Hugenholtz P."/>
            <person name="Kyrpides N.C."/>
            <person name="Klenk H.P."/>
        </authorList>
    </citation>
    <scope>NUCLEOTIDE SEQUENCE [LARGE SCALE GENOMIC DNA]</scope>
    <source>
        <strain evidence="2">DSM 11571 / OCM 486 / SEBR 4847</strain>
    </source>
</reference>
<keyword evidence="2" id="KW-1185">Reference proteome</keyword>
<dbReference type="RefSeq" id="WP_013329068.1">
    <property type="nucleotide sequence ID" value="NC_014507.1"/>
</dbReference>
<dbReference type="EMBL" id="CP002117">
    <property type="protein sequence ID" value="ADN35890.1"/>
    <property type="molecule type" value="Genomic_DNA"/>
</dbReference>
<dbReference type="KEGG" id="mpi:Mpet_1124"/>
<evidence type="ECO:0000313" key="1">
    <source>
        <dbReference type="EMBL" id="ADN35890.1"/>
    </source>
</evidence>
<dbReference type="Proteomes" id="UP000006565">
    <property type="component" value="Chromosome"/>
</dbReference>
<dbReference type="eggNOG" id="arCOG12075">
    <property type="taxonomic scope" value="Archaea"/>
</dbReference>
<proteinExistence type="predicted"/>